<evidence type="ECO:0000313" key="4">
    <source>
        <dbReference type="EMBL" id="TCU89528.1"/>
    </source>
</evidence>
<reference evidence="4 6" key="2">
    <citation type="submission" date="2019-03" db="EMBL/GenBank/DDBJ databases">
        <title>Genomic Encyclopedia of Type Strains, Phase IV (KMG-IV): sequencing the most valuable type-strain genomes for metagenomic binning, comparative biology and taxonomic classification.</title>
        <authorList>
            <person name="Goeker M."/>
        </authorList>
    </citation>
    <scope>NUCLEOTIDE SEQUENCE [LARGE SCALE GENOMIC DNA]</scope>
    <source>
        <strain evidence="4 6">DSM 3764</strain>
    </source>
</reference>
<name>A0A377Q862_9NEIS</name>
<dbReference type="EMBL" id="SMBT01000002">
    <property type="protein sequence ID" value="TCU89528.1"/>
    <property type="molecule type" value="Genomic_DNA"/>
</dbReference>
<protein>
    <submittedName>
        <fullName evidence="3">Uncharacterized conserved protein (Some members contain a von Willebrand factor type A (VWA) domain)</fullName>
    </submittedName>
    <submittedName>
        <fullName evidence="4">Uncharacterized protein (DUF58 family)</fullName>
    </submittedName>
</protein>
<dbReference type="PANTHER" id="PTHR34351:SF1">
    <property type="entry name" value="SLR1927 PROTEIN"/>
    <property type="match status" value="1"/>
</dbReference>
<dbReference type="Proteomes" id="UP000295794">
    <property type="component" value="Unassembled WGS sequence"/>
</dbReference>
<gene>
    <name evidence="4" type="ORF">EV682_102440</name>
    <name evidence="3" type="ORF">NCTC11159_01965</name>
</gene>
<keyword evidence="2" id="KW-0472">Membrane</keyword>
<dbReference type="EMBL" id="UGHR01000001">
    <property type="protein sequence ID" value="STQ90898.1"/>
    <property type="molecule type" value="Genomic_DNA"/>
</dbReference>
<keyword evidence="2" id="KW-1133">Transmembrane helix</keyword>
<evidence type="ECO:0000256" key="2">
    <source>
        <dbReference type="SAM" id="Phobius"/>
    </source>
</evidence>
<reference evidence="3 5" key="1">
    <citation type="submission" date="2018-06" db="EMBL/GenBank/DDBJ databases">
        <authorList>
            <consortium name="Pathogen Informatics"/>
            <person name="Doyle S."/>
        </authorList>
    </citation>
    <scope>NUCLEOTIDE SEQUENCE [LARGE SCALE GENOMIC DNA]</scope>
    <source>
        <strain evidence="3 5">NCTC11159</strain>
    </source>
</reference>
<organism evidence="3 5">
    <name type="scientific">Iodobacter fluviatilis</name>
    <dbReference type="NCBI Taxonomy" id="537"/>
    <lineage>
        <taxon>Bacteria</taxon>
        <taxon>Pseudomonadati</taxon>
        <taxon>Pseudomonadota</taxon>
        <taxon>Betaproteobacteria</taxon>
        <taxon>Neisseriales</taxon>
        <taxon>Chitinibacteraceae</taxon>
        <taxon>Iodobacter</taxon>
    </lineage>
</organism>
<keyword evidence="2" id="KW-0812">Transmembrane</keyword>
<evidence type="ECO:0000313" key="3">
    <source>
        <dbReference type="EMBL" id="STQ90898.1"/>
    </source>
</evidence>
<evidence type="ECO:0000313" key="5">
    <source>
        <dbReference type="Proteomes" id="UP000255108"/>
    </source>
</evidence>
<accession>A0A377Q862</accession>
<feature type="transmembrane region" description="Helical" evidence="2">
    <location>
        <begin position="31"/>
        <end position="54"/>
    </location>
</feature>
<dbReference type="Proteomes" id="UP000255108">
    <property type="component" value="Unassembled WGS sequence"/>
</dbReference>
<keyword evidence="6" id="KW-1185">Reference proteome</keyword>
<feature type="transmembrane region" description="Helical" evidence="2">
    <location>
        <begin position="60"/>
        <end position="80"/>
    </location>
</feature>
<dbReference type="AlphaFoldDB" id="A0A377Q862"/>
<sequence length="321" mass="35947">MLKFLRQSRQRWFNKRHPAQSSALVLKYDRIYILPSGFGYAFCFTAILILIGAINYQLSLAYLFAFTLLGLGHAVLLRTFRNLLKLRLQLFDAPAVFAGEVASFPLHISHHSSLSRHALIFQFSNQSKVVLNTVEHEAELAIPLLSHERGWLLAPTLHLSSFYPVGWCHAWSYLNSPARCIVWPRPENDPPPWLAENNQGNSTGRSEEDFAGLRPYQTGDSLRRIAWKQAAHSESLPVKFFDSQGAASQVFSWEQLTGMETEARLSRLSAWILVAQQMGTPFGLSLPGVHIAPALGESHQISCLNALALFDEQVPRSVGPS</sequence>
<feature type="region of interest" description="Disordered" evidence="1">
    <location>
        <begin position="191"/>
        <end position="211"/>
    </location>
</feature>
<dbReference type="PANTHER" id="PTHR34351">
    <property type="entry name" value="SLR1927 PROTEIN-RELATED"/>
    <property type="match status" value="1"/>
</dbReference>
<evidence type="ECO:0000256" key="1">
    <source>
        <dbReference type="SAM" id="MobiDB-lite"/>
    </source>
</evidence>
<dbReference type="OrthoDB" id="5298497at2"/>
<evidence type="ECO:0000313" key="6">
    <source>
        <dbReference type="Proteomes" id="UP000295794"/>
    </source>
</evidence>
<proteinExistence type="predicted"/>